<dbReference type="AlphaFoldDB" id="A0A2N9H9B6"/>
<protein>
    <submittedName>
        <fullName evidence="1">Uncharacterized protein</fullName>
    </submittedName>
</protein>
<reference evidence="1" key="1">
    <citation type="submission" date="2018-02" db="EMBL/GenBank/DDBJ databases">
        <authorList>
            <person name="Cohen D.B."/>
            <person name="Kent A.D."/>
        </authorList>
    </citation>
    <scope>NUCLEOTIDE SEQUENCE</scope>
</reference>
<sequence>MAVAREAQIWNGAAARKARIWSGAAAREVHIWSGWSGGSAQRQRLEMVRSGVAVATRDGRIWSGGDC</sequence>
<evidence type="ECO:0000313" key="1">
    <source>
        <dbReference type="EMBL" id="SPD10977.1"/>
    </source>
</evidence>
<dbReference type="EMBL" id="OIVN01003402">
    <property type="protein sequence ID" value="SPD10977.1"/>
    <property type="molecule type" value="Genomic_DNA"/>
</dbReference>
<name>A0A2N9H9B6_FAGSY</name>
<gene>
    <name evidence="1" type="ORF">FSB_LOCUS38859</name>
</gene>
<organism evidence="1">
    <name type="scientific">Fagus sylvatica</name>
    <name type="common">Beechnut</name>
    <dbReference type="NCBI Taxonomy" id="28930"/>
    <lineage>
        <taxon>Eukaryota</taxon>
        <taxon>Viridiplantae</taxon>
        <taxon>Streptophyta</taxon>
        <taxon>Embryophyta</taxon>
        <taxon>Tracheophyta</taxon>
        <taxon>Spermatophyta</taxon>
        <taxon>Magnoliopsida</taxon>
        <taxon>eudicotyledons</taxon>
        <taxon>Gunneridae</taxon>
        <taxon>Pentapetalae</taxon>
        <taxon>rosids</taxon>
        <taxon>fabids</taxon>
        <taxon>Fagales</taxon>
        <taxon>Fagaceae</taxon>
        <taxon>Fagus</taxon>
    </lineage>
</organism>
<accession>A0A2N9H9B6</accession>
<proteinExistence type="predicted"/>